<dbReference type="InterPro" id="IPR000683">
    <property type="entry name" value="Gfo/Idh/MocA-like_OxRdtase_N"/>
</dbReference>
<name>A0A075H509_9ARCH</name>
<evidence type="ECO:0000259" key="4">
    <source>
        <dbReference type="Pfam" id="PF22725"/>
    </source>
</evidence>
<keyword evidence="2" id="KW-0560">Oxidoreductase</keyword>
<evidence type="ECO:0000256" key="1">
    <source>
        <dbReference type="ARBA" id="ARBA00010928"/>
    </source>
</evidence>
<protein>
    <submittedName>
        <fullName evidence="5">Putative dehydrogenase</fullName>
    </submittedName>
</protein>
<dbReference type="GO" id="GO:0016491">
    <property type="term" value="F:oxidoreductase activity"/>
    <property type="evidence" value="ECO:0007669"/>
    <property type="project" value="UniProtKB-KW"/>
</dbReference>
<dbReference type="PANTHER" id="PTHR22604:SF105">
    <property type="entry name" value="TRANS-1,2-DIHYDROBENZENE-1,2-DIOL DEHYDROGENASE"/>
    <property type="match status" value="1"/>
</dbReference>
<dbReference type="GO" id="GO:0000166">
    <property type="term" value="F:nucleotide binding"/>
    <property type="evidence" value="ECO:0007669"/>
    <property type="project" value="InterPro"/>
</dbReference>
<feature type="domain" description="GFO/IDH/MocA-like oxidoreductase" evidence="4">
    <location>
        <begin position="133"/>
        <end position="249"/>
    </location>
</feature>
<dbReference type="Pfam" id="PF22725">
    <property type="entry name" value="GFO_IDH_MocA_C3"/>
    <property type="match status" value="1"/>
</dbReference>
<proteinExistence type="inferred from homology"/>
<dbReference type="SUPFAM" id="SSF51735">
    <property type="entry name" value="NAD(P)-binding Rossmann-fold domains"/>
    <property type="match status" value="1"/>
</dbReference>
<feature type="domain" description="Gfo/Idh/MocA-like oxidoreductase N-terminal" evidence="3">
    <location>
        <begin position="5"/>
        <end position="123"/>
    </location>
</feature>
<dbReference type="Gene3D" id="3.30.360.10">
    <property type="entry name" value="Dihydrodipicolinate Reductase, domain 2"/>
    <property type="match status" value="1"/>
</dbReference>
<organism evidence="5">
    <name type="scientific">uncultured marine thaumarchaeote KM3_38_E02</name>
    <dbReference type="NCBI Taxonomy" id="1456138"/>
    <lineage>
        <taxon>Archaea</taxon>
        <taxon>Nitrososphaerota</taxon>
        <taxon>environmental samples</taxon>
    </lineage>
</organism>
<dbReference type="PANTHER" id="PTHR22604">
    <property type="entry name" value="OXIDOREDUCTASES"/>
    <property type="match status" value="1"/>
</dbReference>
<comment type="similarity">
    <text evidence="1">Belongs to the Gfo/Idh/MocA family.</text>
</comment>
<evidence type="ECO:0000313" key="5">
    <source>
        <dbReference type="EMBL" id="AIF09577.1"/>
    </source>
</evidence>
<dbReference type="Pfam" id="PF01408">
    <property type="entry name" value="GFO_IDH_MocA"/>
    <property type="match status" value="1"/>
</dbReference>
<reference evidence="5" key="1">
    <citation type="journal article" date="2014" name="Genome Biol. Evol.">
        <title>Pangenome evidence for extensive interdomain horizontal transfer affecting lineage core and shell genes in uncultured planktonic thaumarchaeota and euryarchaeota.</title>
        <authorList>
            <person name="Deschamps P."/>
            <person name="Zivanovic Y."/>
            <person name="Moreira D."/>
            <person name="Rodriguez-Valera F."/>
            <person name="Lopez-Garcia P."/>
        </authorList>
    </citation>
    <scope>NUCLEOTIDE SEQUENCE</scope>
</reference>
<dbReference type="InterPro" id="IPR055170">
    <property type="entry name" value="GFO_IDH_MocA-like_dom"/>
</dbReference>
<evidence type="ECO:0000259" key="3">
    <source>
        <dbReference type="Pfam" id="PF01408"/>
    </source>
</evidence>
<dbReference type="InterPro" id="IPR050984">
    <property type="entry name" value="Gfo/Idh/MocA_domain"/>
</dbReference>
<accession>A0A075H509</accession>
<dbReference type="AlphaFoldDB" id="A0A075H509"/>
<dbReference type="SUPFAM" id="SSF55347">
    <property type="entry name" value="Glyceraldehyde-3-phosphate dehydrogenase-like, C-terminal domain"/>
    <property type="match status" value="1"/>
</dbReference>
<dbReference type="EMBL" id="KF900867">
    <property type="protein sequence ID" value="AIF09577.1"/>
    <property type="molecule type" value="Genomic_DNA"/>
</dbReference>
<sequence>MNKKLKFGIIGCSSISERSTIPAIQKSSFAELEMVGSRSETKAKEFAKKFDCVKFGSYENILDDNDIDVVYISTPIGTHEEWAIKAAKAGKHVLCEKSSTVSFKSAKKMVDTCIDNKVRILEGFMFRFHPQHKKVKDLISDHSIGKSFLFNGNFGFPTFPKGNIRYDLKLGGGFLNDCGCYPICASRIIFEKEPRGVMCNLFIDPETGVDVRGHSYMVFDDQKAASVSFANGNFYQANYQIWGSEGIIELERAYSVPPDFSTTINVHSNQKNDWSGRQKDMLKISPTNHFSIMVDMFCNEIMGIESATYNFEEDLLNQAKVMEAHRLSNKENRFVNLSEIPA</sequence>
<dbReference type="Gene3D" id="3.40.50.720">
    <property type="entry name" value="NAD(P)-binding Rossmann-like Domain"/>
    <property type="match status" value="1"/>
</dbReference>
<evidence type="ECO:0000256" key="2">
    <source>
        <dbReference type="ARBA" id="ARBA00023002"/>
    </source>
</evidence>
<dbReference type="InterPro" id="IPR036291">
    <property type="entry name" value="NAD(P)-bd_dom_sf"/>
</dbReference>